<dbReference type="STRING" id="1043005.A0A074ZGU5"/>
<reference evidence="1 2" key="1">
    <citation type="journal article" date="2014" name="BMC Genomics">
        <title>Genome sequencing of four Aureobasidium pullulans varieties: biotechnological potential, stress tolerance, and description of new species.</title>
        <authorList>
            <person name="Gostin Ar C."/>
            <person name="Ohm R.A."/>
            <person name="Kogej T."/>
            <person name="Sonjak S."/>
            <person name="Turk M."/>
            <person name="Zajc J."/>
            <person name="Zalar P."/>
            <person name="Grube M."/>
            <person name="Sun H."/>
            <person name="Han J."/>
            <person name="Sharma A."/>
            <person name="Chiniquy J."/>
            <person name="Ngan C.Y."/>
            <person name="Lipzen A."/>
            <person name="Barry K."/>
            <person name="Grigoriev I.V."/>
            <person name="Gunde-Cimerman N."/>
        </authorList>
    </citation>
    <scope>NUCLEOTIDE SEQUENCE [LARGE SCALE GENOMIC DNA]</scope>
    <source>
        <strain evidence="1 2">EXF-2481</strain>
    </source>
</reference>
<dbReference type="OrthoDB" id="3925665at2759"/>
<dbReference type="PANTHER" id="PTHR36578">
    <property type="entry name" value="CHROMOSOME 15, WHOLE GENOME SHOTGUN SEQUENCE"/>
    <property type="match status" value="1"/>
</dbReference>
<gene>
    <name evidence="1" type="ORF">AUEXF2481DRAFT_37325</name>
</gene>
<protein>
    <submittedName>
        <fullName evidence="1">Uncharacterized protein</fullName>
    </submittedName>
</protein>
<keyword evidence="2" id="KW-1185">Reference proteome</keyword>
<dbReference type="HOGENOM" id="CLU_589226_0_0_1"/>
<dbReference type="RefSeq" id="XP_013346314.1">
    <property type="nucleotide sequence ID" value="XM_013490860.1"/>
</dbReference>
<dbReference type="Proteomes" id="UP000030641">
    <property type="component" value="Unassembled WGS sequence"/>
</dbReference>
<organism evidence="1 2">
    <name type="scientific">Aureobasidium subglaciale (strain EXF-2481)</name>
    <name type="common">Aureobasidium pullulans var. subglaciale</name>
    <dbReference type="NCBI Taxonomy" id="1043005"/>
    <lineage>
        <taxon>Eukaryota</taxon>
        <taxon>Fungi</taxon>
        <taxon>Dikarya</taxon>
        <taxon>Ascomycota</taxon>
        <taxon>Pezizomycotina</taxon>
        <taxon>Dothideomycetes</taxon>
        <taxon>Dothideomycetidae</taxon>
        <taxon>Dothideales</taxon>
        <taxon>Saccotheciaceae</taxon>
        <taxon>Aureobasidium</taxon>
    </lineage>
</organism>
<evidence type="ECO:0000313" key="1">
    <source>
        <dbReference type="EMBL" id="KEQ97781.1"/>
    </source>
</evidence>
<proteinExistence type="predicted"/>
<sequence>MYFERDPSVNPNDASCSDPSSQVMIKCAYWGGPISAANANNFGQTRGSFSVLIAGSNGYVSTSVSTPAGFNDAVSYGDKAMNAPYDAQGYNTFMGSKIFTQSSFNTTLCSEYCNAQTAYNKATAPKDGTPYKVCNYFNTYMLFLNPGGSSAKQVAQGQYCSLYTEPWTNKYATNGGQMRGTDQYVVSYSFGFSKPNAGLDPLVGDANGATYQAVADIKWSKLQPFCSAYLGYSIPVSTVTSVATTVPVVTSTSYSTTTVSPNKVRRALSIPADLSKYPATVISSACSMQASKPSSTSVTTAFSTVTAAASTTVISVVSTTTAAVDPTSTSFNLVNSSGSYIGTETTASDGTETSASDRIFAYSGATKGSVFTLNYQTGELSVAYGGSQWTLLSAVWQDNVFPLAKFSTGSGKKANCLFSDSQGLVCDGDNYFSACPNDNDVHFANYVPNGSKCTRNVLVAVSVA</sequence>
<dbReference type="AlphaFoldDB" id="A0A074ZGU5"/>
<name>A0A074ZGU5_AURSE</name>
<accession>A0A074ZGU5</accession>
<dbReference type="InParanoid" id="A0A074ZGU5"/>
<dbReference type="GeneID" id="25365818"/>
<evidence type="ECO:0000313" key="2">
    <source>
        <dbReference type="Proteomes" id="UP000030641"/>
    </source>
</evidence>
<dbReference type="EMBL" id="KL584753">
    <property type="protein sequence ID" value="KEQ97781.1"/>
    <property type="molecule type" value="Genomic_DNA"/>
</dbReference>
<dbReference type="PANTHER" id="PTHR36578:SF1">
    <property type="entry name" value="APPLE DOMAIN-CONTAINING PROTEIN"/>
    <property type="match status" value="1"/>
</dbReference>